<gene>
    <name evidence="6" type="primary">modA</name>
    <name evidence="6" type="ORF">H0E82_11045</name>
</gene>
<dbReference type="PIRSF" id="PIRSF004846">
    <property type="entry name" value="ModA"/>
    <property type="match status" value="1"/>
</dbReference>
<dbReference type="SUPFAM" id="SSF53850">
    <property type="entry name" value="Periplasmic binding protein-like II"/>
    <property type="match status" value="1"/>
</dbReference>
<dbReference type="EMBL" id="JACCJZ010000017">
    <property type="protein sequence ID" value="NYZ63298.1"/>
    <property type="molecule type" value="Genomic_DNA"/>
</dbReference>
<proteinExistence type="inferred from homology"/>
<reference evidence="6 7" key="1">
    <citation type="submission" date="2020-07" db="EMBL/GenBank/DDBJ databases">
        <title>isolation of Luteimonas sp. SJ-16.</title>
        <authorList>
            <person name="Huang X.-X."/>
            <person name="Xu L."/>
            <person name="Sun J.-Q."/>
        </authorList>
    </citation>
    <scope>NUCLEOTIDE SEQUENCE [LARGE SCALE GENOMIC DNA]</scope>
    <source>
        <strain evidence="6 7">SJ-16</strain>
    </source>
</reference>
<evidence type="ECO:0000256" key="5">
    <source>
        <dbReference type="SAM" id="SignalP"/>
    </source>
</evidence>
<evidence type="ECO:0000256" key="2">
    <source>
        <dbReference type="ARBA" id="ARBA00022723"/>
    </source>
</evidence>
<dbReference type="AlphaFoldDB" id="A0A7Z0QRC2"/>
<dbReference type="Gene3D" id="3.40.190.10">
    <property type="entry name" value="Periplasmic binding protein-like II"/>
    <property type="match status" value="2"/>
</dbReference>
<dbReference type="RefSeq" id="WP_180545499.1">
    <property type="nucleotide sequence ID" value="NZ_JACCJZ010000017.1"/>
</dbReference>
<dbReference type="InterPro" id="IPR005950">
    <property type="entry name" value="ModA"/>
</dbReference>
<evidence type="ECO:0000313" key="7">
    <source>
        <dbReference type="Proteomes" id="UP000589896"/>
    </source>
</evidence>
<dbReference type="PANTHER" id="PTHR30632">
    <property type="entry name" value="MOLYBDATE-BINDING PERIPLASMIC PROTEIN"/>
    <property type="match status" value="1"/>
</dbReference>
<feature type="chain" id="PRO_5030817468" evidence="5">
    <location>
        <begin position="23"/>
        <end position="257"/>
    </location>
</feature>
<comment type="caution">
    <text evidence="6">The sequence shown here is derived from an EMBL/GenBank/DDBJ whole genome shotgun (WGS) entry which is preliminary data.</text>
</comment>
<evidence type="ECO:0000256" key="3">
    <source>
        <dbReference type="ARBA" id="ARBA00022729"/>
    </source>
</evidence>
<comment type="similarity">
    <text evidence="1">Belongs to the bacterial solute-binding protein ModA family.</text>
</comment>
<keyword evidence="3 5" id="KW-0732">Signal</keyword>
<dbReference type="GO" id="GO:0015689">
    <property type="term" value="P:molybdate ion transport"/>
    <property type="evidence" value="ECO:0007669"/>
    <property type="project" value="InterPro"/>
</dbReference>
<dbReference type="Pfam" id="PF13531">
    <property type="entry name" value="SBP_bac_11"/>
    <property type="match status" value="1"/>
</dbReference>
<sequence length="257" mass="27856">MRCARILAFIALFFVVSTPALASLRIAAAADLKFAMDDVLSEFRRSRPGARIDVAYGSSGQFKTQIQQGAPYDLFFSADIAFPRELHAAGLAASDVVPYAVGRIVLWSVRHDARGLTLRDLPRTEFNRIAIASTVHAPYGMRAEEALRAAGVWSAVEPRLVYGENIAQTAQFVQSGNASIGIIALSLALSPQLRAQGGYALISDSLHAPLEQGFIVTRRAARNPHAHAFAGHMQTPGARAIMARYGFELPARADRLR</sequence>
<feature type="signal peptide" evidence="5">
    <location>
        <begin position="1"/>
        <end position="22"/>
    </location>
</feature>
<evidence type="ECO:0000313" key="6">
    <source>
        <dbReference type="EMBL" id="NYZ63298.1"/>
    </source>
</evidence>
<dbReference type="GO" id="GO:0046872">
    <property type="term" value="F:metal ion binding"/>
    <property type="evidence" value="ECO:0007669"/>
    <property type="project" value="UniProtKB-KW"/>
</dbReference>
<keyword evidence="7" id="KW-1185">Reference proteome</keyword>
<accession>A0A7Z0QRC2</accession>
<name>A0A7Z0QRC2_9GAMM</name>
<organism evidence="6 7">
    <name type="scientific">Luteimonas deserti</name>
    <dbReference type="NCBI Taxonomy" id="2752306"/>
    <lineage>
        <taxon>Bacteria</taxon>
        <taxon>Pseudomonadati</taxon>
        <taxon>Pseudomonadota</taxon>
        <taxon>Gammaproteobacteria</taxon>
        <taxon>Lysobacterales</taxon>
        <taxon>Lysobacteraceae</taxon>
        <taxon>Luteimonas</taxon>
    </lineage>
</organism>
<dbReference type="GO" id="GO:0030973">
    <property type="term" value="F:molybdate ion binding"/>
    <property type="evidence" value="ECO:0007669"/>
    <property type="project" value="InterPro"/>
</dbReference>
<dbReference type="Proteomes" id="UP000589896">
    <property type="component" value="Unassembled WGS sequence"/>
</dbReference>
<evidence type="ECO:0000256" key="1">
    <source>
        <dbReference type="ARBA" id="ARBA00009175"/>
    </source>
</evidence>
<feature type="binding site" evidence="4">
    <location>
        <position position="166"/>
    </location>
    <ligand>
        <name>molybdate</name>
        <dbReference type="ChEBI" id="CHEBI:36264"/>
    </ligand>
</feature>
<keyword evidence="4" id="KW-0500">Molybdenum</keyword>
<dbReference type="PANTHER" id="PTHR30632:SF14">
    <property type="entry name" value="TUNGSTATE_MOLYBDATE_CHROMATE-BINDING PROTEIN MODA"/>
    <property type="match status" value="1"/>
</dbReference>
<dbReference type="InterPro" id="IPR044084">
    <property type="entry name" value="AvModA-like_subst-bd"/>
</dbReference>
<dbReference type="InterPro" id="IPR050682">
    <property type="entry name" value="ModA/WtpA"/>
</dbReference>
<dbReference type="NCBIfam" id="TIGR01256">
    <property type="entry name" value="modA"/>
    <property type="match status" value="1"/>
</dbReference>
<feature type="binding site" evidence="4">
    <location>
        <position position="59"/>
    </location>
    <ligand>
        <name>molybdate</name>
        <dbReference type="ChEBI" id="CHEBI:36264"/>
    </ligand>
</feature>
<protein>
    <submittedName>
        <fullName evidence="6">Molybdate ABC transporter substrate-binding protein</fullName>
    </submittedName>
</protein>
<evidence type="ECO:0000256" key="4">
    <source>
        <dbReference type="PIRSR" id="PIRSR004846-1"/>
    </source>
</evidence>
<keyword evidence="2 4" id="KW-0479">Metal-binding</keyword>
<dbReference type="CDD" id="cd13539">
    <property type="entry name" value="PBP2_AvModA"/>
    <property type="match status" value="1"/>
</dbReference>